<dbReference type="InParanoid" id="K1W708"/>
<proteinExistence type="predicted"/>
<keyword evidence="3" id="KW-1185">Reference proteome</keyword>
<dbReference type="OMA" id="HDWAQRD"/>
<dbReference type="OrthoDB" id="5204927at2759"/>
<dbReference type="eggNOG" id="ENOG502R6Z1">
    <property type="taxonomic scope" value="Eukaryota"/>
</dbReference>
<evidence type="ECO:0000313" key="3">
    <source>
        <dbReference type="Proteomes" id="UP000006753"/>
    </source>
</evidence>
<evidence type="ECO:0000313" key="2">
    <source>
        <dbReference type="EMBL" id="EKD12830.1"/>
    </source>
</evidence>
<dbReference type="Proteomes" id="UP000006753">
    <property type="component" value="Unassembled WGS sequence"/>
</dbReference>
<dbReference type="GeneID" id="18764994"/>
<sequence length="284" mass="32675">MTRPMRDPRSNGGKRIVKKGEPVDPEDLTRRLNEYLAEQKVRADRRRDARAAKAAVLAQQNAAHYHHVPKVAAAAFERTTTPDVRRGAHHLTQPAIRAHLERLSIDDSLLGQQTTKLQRTQALDQAILEKELLRSRNQFQWGPDMEDAAYADAMRDLHKLPQRTFGKGFPHLKGRHRLDGPRPLSTGDIFWGEDELPIPTKTTKPRGSLKPVNDGQDRHDWAQRDEATDMRKRDKTTPFLRKMESRWILMSKREKSPLKQDIDLRSSPEGKKGNLFARFKRQPS</sequence>
<name>K1W708_MARBU</name>
<feature type="compositionally biased region" description="Basic and acidic residues" evidence="1">
    <location>
        <begin position="251"/>
        <end position="272"/>
    </location>
</feature>
<dbReference type="EMBL" id="JH921454">
    <property type="protein sequence ID" value="EKD12830.1"/>
    <property type="molecule type" value="Genomic_DNA"/>
</dbReference>
<feature type="compositionally biased region" description="Basic and acidic residues" evidence="1">
    <location>
        <begin position="215"/>
        <end position="238"/>
    </location>
</feature>
<dbReference type="KEGG" id="mbe:MBM_09059"/>
<feature type="region of interest" description="Disordered" evidence="1">
    <location>
        <begin position="251"/>
        <end position="284"/>
    </location>
</feature>
<protein>
    <submittedName>
        <fullName evidence="2">Uncharacterized protein</fullName>
    </submittedName>
</protein>
<evidence type="ECO:0000256" key="1">
    <source>
        <dbReference type="SAM" id="MobiDB-lite"/>
    </source>
</evidence>
<dbReference type="HOGENOM" id="CLU_980314_0_0_1"/>
<dbReference type="AlphaFoldDB" id="K1W708"/>
<accession>K1W708</accession>
<gene>
    <name evidence="2" type="ORF">MBM_09059</name>
</gene>
<organism evidence="2 3">
    <name type="scientific">Marssonina brunnea f. sp. multigermtubi (strain MB_m1)</name>
    <name type="common">Marssonina leaf spot fungus</name>
    <dbReference type="NCBI Taxonomy" id="1072389"/>
    <lineage>
        <taxon>Eukaryota</taxon>
        <taxon>Fungi</taxon>
        <taxon>Dikarya</taxon>
        <taxon>Ascomycota</taxon>
        <taxon>Pezizomycotina</taxon>
        <taxon>Leotiomycetes</taxon>
        <taxon>Helotiales</taxon>
        <taxon>Drepanopezizaceae</taxon>
        <taxon>Drepanopeziza</taxon>
    </lineage>
</organism>
<reference evidence="2 3" key="1">
    <citation type="journal article" date="2012" name="BMC Genomics">
        <title>Sequencing the genome of Marssonina brunnea reveals fungus-poplar co-evolution.</title>
        <authorList>
            <person name="Zhu S."/>
            <person name="Cao Y.-Z."/>
            <person name="Jiang C."/>
            <person name="Tan B.-Y."/>
            <person name="Wang Z."/>
            <person name="Feng S."/>
            <person name="Zhang L."/>
            <person name="Su X.-H."/>
            <person name="Brejova B."/>
            <person name="Vinar T."/>
            <person name="Xu M."/>
            <person name="Wang M.-X."/>
            <person name="Zhang S.-G."/>
            <person name="Huang M.-R."/>
            <person name="Wu R."/>
            <person name="Zhou Y."/>
        </authorList>
    </citation>
    <scope>NUCLEOTIDE SEQUENCE [LARGE SCALE GENOMIC DNA]</scope>
    <source>
        <strain evidence="2 3">MB_m1</strain>
    </source>
</reference>
<feature type="region of interest" description="Disordered" evidence="1">
    <location>
        <begin position="1"/>
        <end position="25"/>
    </location>
</feature>
<feature type="region of interest" description="Disordered" evidence="1">
    <location>
        <begin position="171"/>
        <end position="238"/>
    </location>
</feature>